<dbReference type="RefSeq" id="XP_002772836.1">
    <property type="nucleotide sequence ID" value="XM_002772790.1"/>
</dbReference>
<dbReference type="GeneID" id="9037784"/>
<name>C5LF41_PERM5</name>
<gene>
    <name evidence="1" type="ORF">Pmar_PMAR013300</name>
</gene>
<dbReference type="EMBL" id="GG681413">
    <property type="protein sequence ID" value="EER04652.1"/>
    <property type="molecule type" value="Genomic_DNA"/>
</dbReference>
<evidence type="ECO:0000313" key="1">
    <source>
        <dbReference type="EMBL" id="EER04652.1"/>
    </source>
</evidence>
<proteinExistence type="predicted"/>
<reference evidence="1 2" key="1">
    <citation type="submission" date="2008-07" db="EMBL/GenBank/DDBJ databases">
        <authorList>
            <person name="El-Sayed N."/>
            <person name="Caler E."/>
            <person name="Inman J."/>
            <person name="Amedeo P."/>
            <person name="Hass B."/>
            <person name="Wortman J."/>
        </authorList>
    </citation>
    <scope>NUCLEOTIDE SEQUENCE [LARGE SCALE GENOMIC DNA]</scope>
    <source>
        <strain evidence="2">ATCC 50983 / TXsc</strain>
    </source>
</reference>
<feature type="non-terminal residue" evidence="1">
    <location>
        <position position="81"/>
    </location>
</feature>
<protein>
    <submittedName>
        <fullName evidence="1">Uncharacterized protein</fullName>
    </submittedName>
</protein>
<dbReference type="Proteomes" id="UP000007800">
    <property type="component" value="Unassembled WGS sequence"/>
</dbReference>
<keyword evidence="2" id="KW-1185">Reference proteome</keyword>
<sequence length="81" mass="8893">MADATPKTAALDNIFLCPSTLKDEVDLSDWPKSEVFINGTPCMNHEEILAMENRAEFIECMAEVVNTTTHTLHALGIDASL</sequence>
<evidence type="ECO:0000313" key="2">
    <source>
        <dbReference type="Proteomes" id="UP000007800"/>
    </source>
</evidence>
<dbReference type="OrthoDB" id="431637at2759"/>
<dbReference type="InParanoid" id="C5LF41"/>
<dbReference type="AlphaFoldDB" id="C5LF41"/>
<accession>C5LF41</accession>
<organism evidence="2">
    <name type="scientific">Perkinsus marinus (strain ATCC 50983 / TXsc)</name>
    <dbReference type="NCBI Taxonomy" id="423536"/>
    <lineage>
        <taxon>Eukaryota</taxon>
        <taxon>Sar</taxon>
        <taxon>Alveolata</taxon>
        <taxon>Perkinsozoa</taxon>
        <taxon>Perkinsea</taxon>
        <taxon>Perkinsida</taxon>
        <taxon>Perkinsidae</taxon>
        <taxon>Perkinsus</taxon>
    </lineage>
</organism>